<reference evidence="2 3" key="1">
    <citation type="submission" date="2009-12" db="EMBL/GenBank/DDBJ databases">
        <authorList>
            <person name="Shrivastava S."/>
            <person name="Madupu R."/>
            <person name="Durkin A.S."/>
            <person name="Torralba M."/>
            <person name="Methe B."/>
            <person name="Sutton G.G."/>
            <person name="Strausberg R.L."/>
            <person name="Nelson K.E."/>
        </authorList>
    </citation>
    <scope>NUCLEOTIDE SEQUENCE [LARGE SCALE GENOMIC DNA]</scope>
    <source>
        <strain evidence="2 3">W5455</strain>
    </source>
</reference>
<evidence type="ECO:0000313" key="3">
    <source>
        <dbReference type="Proteomes" id="UP000006462"/>
    </source>
</evidence>
<keyword evidence="1" id="KW-1133">Transmembrane helix</keyword>
<dbReference type="Proteomes" id="UP000006462">
    <property type="component" value="Unassembled WGS sequence"/>
</dbReference>
<feature type="transmembrane region" description="Helical" evidence="1">
    <location>
        <begin position="105"/>
        <end position="124"/>
    </location>
</feature>
<keyword evidence="3" id="KW-1185">Reference proteome</keyword>
<dbReference type="InterPro" id="IPR018710">
    <property type="entry name" value="DUF2232"/>
</dbReference>
<gene>
    <name evidence="2" type="ORF">HMPREF7215_2296</name>
</gene>
<comment type="caution">
    <text evidence="2">The sequence shown here is derived from an EMBL/GenBank/DDBJ whole genome shotgun (WGS) entry which is preliminary data.</text>
</comment>
<dbReference type="EMBL" id="ADFP01000028">
    <property type="protein sequence ID" value="EFB91594.1"/>
    <property type="molecule type" value="Genomic_DNA"/>
</dbReference>
<proteinExistence type="predicted"/>
<dbReference type="Pfam" id="PF09991">
    <property type="entry name" value="DUF2232"/>
    <property type="match status" value="1"/>
</dbReference>
<feature type="transmembrane region" description="Helical" evidence="1">
    <location>
        <begin position="20"/>
        <end position="45"/>
    </location>
</feature>
<evidence type="ECO:0000313" key="2">
    <source>
        <dbReference type="EMBL" id="EFB91594.1"/>
    </source>
</evidence>
<dbReference type="PANTHER" id="PTHR41324">
    <property type="entry name" value="MEMBRANE PROTEIN-RELATED"/>
    <property type="match status" value="1"/>
</dbReference>
<dbReference type="PANTHER" id="PTHR41324:SF1">
    <property type="entry name" value="DUF2232 DOMAIN-CONTAINING PROTEIN"/>
    <property type="match status" value="1"/>
</dbReference>
<evidence type="ECO:0000256" key="1">
    <source>
        <dbReference type="SAM" id="Phobius"/>
    </source>
</evidence>
<keyword evidence="1" id="KW-0812">Transmembrane</keyword>
<name>A0ABM9ZXH6_9BACT</name>
<accession>A0ABM9ZXH6</accession>
<feature type="transmembrane region" description="Helical" evidence="1">
    <location>
        <begin position="212"/>
        <end position="232"/>
    </location>
</feature>
<sequence length="317" mass="34809">MDMTQARSLVESALLTGLSVILYVGADIPVLGLLLVLLSPVPLVILEIRHDLRLGFASLIVGFVLVLLWGGPIAALSYALGFALLGLSMGRIIELKRSAVEILGWSSLVSLGCKLIMAVLLFYVTGLNPMNLDMSGAQKIMDMMLKLPIGAEQSAAVKAQLEATMKIMPLIVPAVFIIVAVIDSAACYWIAGRVLRRLDRVELPKLPPFDRWRFPSSLMWAFFVGLLCTWAGANYPAQAGFLIRVGLNLELLVRTLFLIQGMSLAAWFMDGRGLPRFVRNVILVMITIIPFLSPLATFAGIIDMCWNLRYRFGGDRS</sequence>
<feature type="transmembrane region" description="Helical" evidence="1">
    <location>
        <begin position="281"/>
        <end position="302"/>
    </location>
</feature>
<feature type="transmembrane region" description="Helical" evidence="1">
    <location>
        <begin position="170"/>
        <end position="191"/>
    </location>
</feature>
<keyword evidence="1" id="KW-0472">Membrane</keyword>
<feature type="transmembrane region" description="Helical" evidence="1">
    <location>
        <begin position="252"/>
        <end position="269"/>
    </location>
</feature>
<organism evidence="2 3">
    <name type="scientific">Pyramidobacter piscolens W5455</name>
    <dbReference type="NCBI Taxonomy" id="352165"/>
    <lineage>
        <taxon>Bacteria</taxon>
        <taxon>Thermotogati</taxon>
        <taxon>Synergistota</taxon>
        <taxon>Synergistia</taxon>
        <taxon>Synergistales</taxon>
        <taxon>Dethiosulfovibrionaceae</taxon>
        <taxon>Pyramidobacter</taxon>
    </lineage>
</organism>
<evidence type="ECO:0008006" key="4">
    <source>
        <dbReference type="Google" id="ProtNLM"/>
    </source>
</evidence>
<protein>
    <recommendedName>
        <fullName evidence="4">DUF2232 domain-containing protein</fullName>
    </recommendedName>
</protein>